<evidence type="ECO:0000256" key="4">
    <source>
        <dbReference type="ARBA" id="ARBA00022519"/>
    </source>
</evidence>
<evidence type="ECO:0000313" key="15">
    <source>
        <dbReference type="EMBL" id="VVC76870.1"/>
    </source>
</evidence>
<dbReference type="InterPro" id="IPR011009">
    <property type="entry name" value="Kinase-like_dom_sf"/>
</dbReference>
<dbReference type="Proteomes" id="UP000324194">
    <property type="component" value="Chromosome 1"/>
</dbReference>
<evidence type="ECO:0000256" key="10">
    <source>
        <dbReference type="ARBA" id="ARBA00022840"/>
    </source>
</evidence>
<proteinExistence type="inferred from homology"/>
<dbReference type="GO" id="GO:0005524">
    <property type="term" value="F:ATP binding"/>
    <property type="evidence" value="ECO:0007669"/>
    <property type="project" value="UniProtKB-KW"/>
</dbReference>
<dbReference type="InterPro" id="IPR050154">
    <property type="entry name" value="UbiB_kinase"/>
</dbReference>
<keyword evidence="10" id="KW-0067">ATP-binding</keyword>
<comment type="similarity">
    <text evidence="2">Belongs to the protein kinase superfamily. ADCK protein kinase family.</text>
</comment>
<dbReference type="EMBL" id="LR699119">
    <property type="protein sequence ID" value="VVC76870.1"/>
    <property type="molecule type" value="Genomic_DNA"/>
</dbReference>
<evidence type="ECO:0000256" key="13">
    <source>
        <dbReference type="SAM" id="Phobius"/>
    </source>
</evidence>
<dbReference type="SUPFAM" id="SSF56112">
    <property type="entry name" value="Protein kinase-like (PK-like)"/>
    <property type="match status" value="1"/>
</dbReference>
<dbReference type="NCBIfam" id="TIGR01982">
    <property type="entry name" value="UbiB"/>
    <property type="match status" value="1"/>
</dbReference>
<dbReference type="InterPro" id="IPR045308">
    <property type="entry name" value="UbiB_bact"/>
</dbReference>
<keyword evidence="3" id="KW-1003">Cell membrane</keyword>
<name>A0A5E4PIH8_9COXI</name>
<keyword evidence="9" id="KW-0418">Kinase</keyword>
<keyword evidence="16" id="KW-1185">Reference proteome</keyword>
<accession>A0A5E4PIH8</accession>
<keyword evidence="12 13" id="KW-0472">Membrane</keyword>
<dbReference type="InterPro" id="IPR004147">
    <property type="entry name" value="ABC1_dom"/>
</dbReference>
<keyword evidence="5" id="KW-0808">Transferase</keyword>
<evidence type="ECO:0000256" key="9">
    <source>
        <dbReference type="ARBA" id="ARBA00022777"/>
    </source>
</evidence>
<evidence type="ECO:0000256" key="5">
    <source>
        <dbReference type="ARBA" id="ARBA00022679"/>
    </source>
</evidence>
<evidence type="ECO:0000256" key="1">
    <source>
        <dbReference type="ARBA" id="ARBA00005020"/>
    </source>
</evidence>
<dbReference type="KEGG" id="asip:AQUSIP_21970"/>
<dbReference type="RefSeq" id="WP_197737320.1">
    <property type="nucleotide sequence ID" value="NZ_LR699119.1"/>
</dbReference>
<evidence type="ECO:0000256" key="8">
    <source>
        <dbReference type="ARBA" id="ARBA00022741"/>
    </source>
</evidence>
<feature type="transmembrane region" description="Helical" evidence="13">
    <location>
        <begin position="506"/>
        <end position="525"/>
    </location>
</feature>
<dbReference type="CDD" id="cd13972">
    <property type="entry name" value="UbiB"/>
    <property type="match status" value="1"/>
</dbReference>
<gene>
    <name evidence="15" type="primary">ubiB</name>
    <name evidence="15" type="ORF">AQUSIP_21970</name>
</gene>
<evidence type="ECO:0000313" key="16">
    <source>
        <dbReference type="Proteomes" id="UP000324194"/>
    </source>
</evidence>
<evidence type="ECO:0000259" key="14">
    <source>
        <dbReference type="PROSITE" id="PS50011"/>
    </source>
</evidence>
<dbReference type="NCBIfam" id="NF003404">
    <property type="entry name" value="PRK04750.1"/>
    <property type="match status" value="1"/>
</dbReference>
<dbReference type="InterPro" id="IPR000719">
    <property type="entry name" value="Prot_kinase_dom"/>
</dbReference>
<dbReference type="GO" id="GO:0004672">
    <property type="term" value="F:protein kinase activity"/>
    <property type="evidence" value="ECO:0007669"/>
    <property type="project" value="InterPro"/>
</dbReference>
<evidence type="ECO:0000256" key="2">
    <source>
        <dbReference type="ARBA" id="ARBA00009670"/>
    </source>
</evidence>
<evidence type="ECO:0000256" key="7">
    <source>
        <dbReference type="ARBA" id="ARBA00022692"/>
    </source>
</evidence>
<evidence type="ECO:0000256" key="12">
    <source>
        <dbReference type="ARBA" id="ARBA00023136"/>
    </source>
</evidence>
<organism evidence="15 16">
    <name type="scientific">Aquicella siphonis</name>
    <dbReference type="NCBI Taxonomy" id="254247"/>
    <lineage>
        <taxon>Bacteria</taxon>
        <taxon>Pseudomonadati</taxon>
        <taxon>Pseudomonadota</taxon>
        <taxon>Gammaproteobacteria</taxon>
        <taxon>Legionellales</taxon>
        <taxon>Coxiellaceae</taxon>
        <taxon>Aquicella</taxon>
    </lineage>
</organism>
<dbReference type="Pfam" id="PF03109">
    <property type="entry name" value="ABC1"/>
    <property type="match status" value="1"/>
</dbReference>
<dbReference type="InterPro" id="IPR010232">
    <property type="entry name" value="UbiB"/>
</dbReference>
<keyword evidence="6" id="KW-0831">Ubiquinone biosynthesis</keyword>
<dbReference type="GO" id="GO:0006744">
    <property type="term" value="P:ubiquinone biosynthetic process"/>
    <property type="evidence" value="ECO:0007669"/>
    <property type="project" value="UniProtKB-UniPathway"/>
</dbReference>
<keyword evidence="8" id="KW-0547">Nucleotide-binding</keyword>
<reference evidence="15 16" key="1">
    <citation type="submission" date="2019-08" db="EMBL/GenBank/DDBJ databases">
        <authorList>
            <person name="Guy L."/>
        </authorList>
    </citation>
    <scope>NUCLEOTIDE SEQUENCE [LARGE SCALE GENOMIC DNA]</scope>
    <source>
        <strain evidence="15 16">SGT-108</strain>
    </source>
</reference>
<dbReference type="PANTHER" id="PTHR10566:SF113">
    <property type="entry name" value="PROTEIN ACTIVITY OF BC1 COMPLEX KINASE 7, CHLOROPLASTIC"/>
    <property type="match status" value="1"/>
</dbReference>
<keyword evidence="7 13" id="KW-0812">Transmembrane</keyword>
<comment type="pathway">
    <text evidence="1">Cofactor biosynthesis; ubiquinone biosynthesis [regulation].</text>
</comment>
<sequence length="526" mass="61067">MKVFTRLMRLIRINFILMRYNIDEIVLGTHWFYPLRFFVYFNPYYWALKNKLTRGERMRLAIEELGPIFVKAGQIISTRRDLLPDDIAMELSKLQDRVPPFAGVKAKQIVETSLEANIHDLFSDFELKALASASIAQVHAAKLLDGTSVVVKVLRPNIKKIIDRDIDLLMALARIAERYWFNARHFKPRQLVSEVAQTLYDELDLTREGANASQLRRNFSDSDILYIPKIFWEYTRASVLVMERIHGIPIHDIDRLKRAGVNMTKLAERGVEIFFTQVFRDSFFHADLHPGNIFVSDKDPENPTYIAVDFGIVGSLNHNDQRYLAENMIAFFKRDYQRVAELHIACGWLPPDTRIDQFEGAIRSVSEPIFEQPLRDISFGQLLMRLFQVARRFHINIQPQLVLLQKSLLSIEGLSRQLAPDLDLWASASPQIEKWLKKQVGGKAFIRRIRDNLPLLSEQLPELPTLIFEVLKETKHQQEKLRFRQEAANSQTEEIKRREWKIKAEYFLGGSGLTLLAVLLMAYMGK</sequence>
<dbReference type="PANTHER" id="PTHR10566">
    <property type="entry name" value="CHAPERONE-ACTIVITY OF BC1 COMPLEX CABC1 -RELATED"/>
    <property type="match status" value="1"/>
</dbReference>
<dbReference type="AlphaFoldDB" id="A0A5E4PIH8"/>
<evidence type="ECO:0000256" key="3">
    <source>
        <dbReference type="ARBA" id="ARBA00022475"/>
    </source>
</evidence>
<evidence type="ECO:0000256" key="11">
    <source>
        <dbReference type="ARBA" id="ARBA00022989"/>
    </source>
</evidence>
<evidence type="ECO:0000256" key="6">
    <source>
        <dbReference type="ARBA" id="ARBA00022688"/>
    </source>
</evidence>
<keyword evidence="4" id="KW-0997">Cell inner membrane</keyword>
<dbReference type="PROSITE" id="PS50011">
    <property type="entry name" value="PROTEIN_KINASE_DOM"/>
    <property type="match status" value="1"/>
</dbReference>
<dbReference type="UniPathway" id="UPA00232"/>
<feature type="domain" description="Protein kinase" evidence="14">
    <location>
        <begin position="124"/>
        <end position="456"/>
    </location>
</feature>
<keyword evidence="11 13" id="KW-1133">Transmembrane helix</keyword>
<protein>
    <recommendedName>
        <fullName evidence="14">Protein kinase domain-containing protein</fullName>
    </recommendedName>
</protein>